<keyword evidence="2" id="KW-1185">Reference proteome</keyword>
<dbReference type="Proteomes" id="UP000015106">
    <property type="component" value="Chromosome 4"/>
</dbReference>
<name>A0A8R7UAG7_TRIUA</name>
<protein>
    <submittedName>
        <fullName evidence="1">Uncharacterized protein</fullName>
    </submittedName>
</protein>
<organism evidence="1 2">
    <name type="scientific">Triticum urartu</name>
    <name type="common">Red wild einkorn</name>
    <name type="synonym">Crithodium urartu</name>
    <dbReference type="NCBI Taxonomy" id="4572"/>
    <lineage>
        <taxon>Eukaryota</taxon>
        <taxon>Viridiplantae</taxon>
        <taxon>Streptophyta</taxon>
        <taxon>Embryophyta</taxon>
        <taxon>Tracheophyta</taxon>
        <taxon>Spermatophyta</taxon>
        <taxon>Magnoliopsida</taxon>
        <taxon>Liliopsida</taxon>
        <taxon>Poales</taxon>
        <taxon>Poaceae</taxon>
        <taxon>BOP clade</taxon>
        <taxon>Pooideae</taxon>
        <taxon>Triticodae</taxon>
        <taxon>Triticeae</taxon>
        <taxon>Triticinae</taxon>
        <taxon>Triticum</taxon>
    </lineage>
</organism>
<evidence type="ECO:0000313" key="1">
    <source>
        <dbReference type="EnsemblPlants" id="TuG1812G0400003655.01.T01.cds319827"/>
    </source>
</evidence>
<reference evidence="2" key="1">
    <citation type="journal article" date="2013" name="Nature">
        <title>Draft genome of the wheat A-genome progenitor Triticum urartu.</title>
        <authorList>
            <person name="Ling H.Q."/>
            <person name="Zhao S."/>
            <person name="Liu D."/>
            <person name="Wang J."/>
            <person name="Sun H."/>
            <person name="Zhang C."/>
            <person name="Fan H."/>
            <person name="Li D."/>
            <person name="Dong L."/>
            <person name="Tao Y."/>
            <person name="Gao C."/>
            <person name="Wu H."/>
            <person name="Li Y."/>
            <person name="Cui Y."/>
            <person name="Guo X."/>
            <person name="Zheng S."/>
            <person name="Wang B."/>
            <person name="Yu K."/>
            <person name="Liang Q."/>
            <person name="Yang W."/>
            <person name="Lou X."/>
            <person name="Chen J."/>
            <person name="Feng M."/>
            <person name="Jian J."/>
            <person name="Zhang X."/>
            <person name="Luo G."/>
            <person name="Jiang Y."/>
            <person name="Liu J."/>
            <person name="Wang Z."/>
            <person name="Sha Y."/>
            <person name="Zhang B."/>
            <person name="Wu H."/>
            <person name="Tang D."/>
            <person name="Shen Q."/>
            <person name="Xue P."/>
            <person name="Zou S."/>
            <person name="Wang X."/>
            <person name="Liu X."/>
            <person name="Wang F."/>
            <person name="Yang Y."/>
            <person name="An X."/>
            <person name="Dong Z."/>
            <person name="Zhang K."/>
            <person name="Zhang X."/>
            <person name="Luo M.C."/>
            <person name="Dvorak J."/>
            <person name="Tong Y."/>
            <person name="Wang J."/>
            <person name="Yang H."/>
            <person name="Li Z."/>
            <person name="Wang D."/>
            <person name="Zhang A."/>
            <person name="Wang J."/>
        </authorList>
    </citation>
    <scope>NUCLEOTIDE SEQUENCE</scope>
    <source>
        <strain evidence="2">cv. G1812</strain>
    </source>
</reference>
<evidence type="ECO:0000313" key="2">
    <source>
        <dbReference type="Proteomes" id="UP000015106"/>
    </source>
</evidence>
<dbReference type="Gramene" id="TuG1812G0400003655.01.T01">
    <property type="protein sequence ID" value="TuG1812G0400003655.01.T01.cds319827"/>
    <property type="gene ID" value="TuG1812G0400003655.01"/>
</dbReference>
<dbReference type="EnsemblPlants" id="TuG1812G0400003655.01.T01">
    <property type="protein sequence ID" value="TuG1812G0400003655.01.T01.cds319827"/>
    <property type="gene ID" value="TuG1812G0400003655.01"/>
</dbReference>
<reference evidence="1" key="2">
    <citation type="submission" date="2018-03" db="EMBL/GenBank/DDBJ databases">
        <title>The Triticum urartu genome reveals the dynamic nature of wheat genome evolution.</title>
        <authorList>
            <person name="Ling H."/>
            <person name="Ma B."/>
            <person name="Shi X."/>
            <person name="Liu H."/>
            <person name="Dong L."/>
            <person name="Sun H."/>
            <person name="Cao Y."/>
            <person name="Gao Q."/>
            <person name="Zheng S."/>
            <person name="Li Y."/>
            <person name="Yu Y."/>
            <person name="Du H."/>
            <person name="Qi M."/>
            <person name="Li Y."/>
            <person name="Yu H."/>
            <person name="Cui Y."/>
            <person name="Wang N."/>
            <person name="Chen C."/>
            <person name="Wu H."/>
            <person name="Zhao Y."/>
            <person name="Zhang J."/>
            <person name="Li Y."/>
            <person name="Zhou W."/>
            <person name="Zhang B."/>
            <person name="Hu W."/>
            <person name="Eijk M."/>
            <person name="Tang J."/>
            <person name="Witsenboer H."/>
            <person name="Zhao S."/>
            <person name="Li Z."/>
            <person name="Zhang A."/>
            <person name="Wang D."/>
            <person name="Liang C."/>
        </authorList>
    </citation>
    <scope>NUCLEOTIDE SEQUENCE [LARGE SCALE GENOMIC DNA]</scope>
    <source>
        <strain evidence="1">cv. G1812</strain>
    </source>
</reference>
<dbReference type="AlphaFoldDB" id="A0A8R7UAG7"/>
<sequence>MAVVQLHSQSQQSRWRCFSHHLLHQSRSQKTMAGSGAGLAQLVVDLSGRRLGGRGAWSGSAHGK</sequence>
<reference evidence="1" key="3">
    <citation type="submission" date="2022-06" db="UniProtKB">
        <authorList>
            <consortium name="EnsemblPlants"/>
        </authorList>
    </citation>
    <scope>IDENTIFICATION</scope>
</reference>
<proteinExistence type="predicted"/>
<accession>A0A8R7UAG7</accession>